<dbReference type="NCBIfam" id="TIGR01573">
    <property type="entry name" value="cas2"/>
    <property type="match status" value="1"/>
</dbReference>
<dbReference type="SUPFAM" id="SSF143430">
    <property type="entry name" value="TTP0101/SSO1404-like"/>
    <property type="match status" value="1"/>
</dbReference>
<keyword evidence="12" id="KW-1185">Reference proteome</keyword>
<sequence length="96" mass="11283">MFYVVTYDVATDTKEGQRRLRRIAQACEGYGQRVQKSVFECILDQTRYVELIHRLGDVIRRDEDSVRIYRTADFTRNNLVVIGKDLGLRLDSPWTI</sequence>
<dbReference type="RefSeq" id="WP_195867882.1">
    <property type="nucleotide sequence ID" value="NZ_JADPKZ010000044.1"/>
</dbReference>
<reference evidence="11 12" key="1">
    <citation type="submission" date="2020-11" db="EMBL/GenBank/DDBJ databases">
        <title>Genomic insight of Alicyclobacillus mali FL 18 reveals a new arsenic-resistant strain, with potential in environmental biotechnology.</title>
        <authorList>
            <person name="Fiorentino G."/>
            <person name="Gallo G."/>
            <person name="Aulitto M."/>
        </authorList>
    </citation>
    <scope>NUCLEOTIDE SEQUENCE [LARGE SCALE GENOMIC DNA]</scope>
    <source>
        <strain evidence="11 12">FL 18</strain>
    </source>
</reference>
<evidence type="ECO:0000256" key="10">
    <source>
        <dbReference type="PIRNR" id="PIRNR032582"/>
    </source>
</evidence>
<feature type="binding site" evidence="9">
    <location>
        <position position="8"/>
    </location>
    <ligand>
        <name>Mg(2+)</name>
        <dbReference type="ChEBI" id="CHEBI:18420"/>
        <note>catalytic</note>
    </ligand>
</feature>
<dbReference type="CDD" id="cd09725">
    <property type="entry name" value="Cas2_I_II_III"/>
    <property type="match status" value="1"/>
</dbReference>
<evidence type="ECO:0000256" key="7">
    <source>
        <dbReference type="ARBA" id="ARBA00022842"/>
    </source>
</evidence>
<dbReference type="PANTHER" id="PTHR34405">
    <property type="entry name" value="CRISPR-ASSOCIATED ENDORIBONUCLEASE CAS2"/>
    <property type="match status" value="1"/>
</dbReference>
<comment type="cofactor">
    <cofactor evidence="1 9">
        <name>Mg(2+)</name>
        <dbReference type="ChEBI" id="CHEBI:18420"/>
    </cofactor>
</comment>
<keyword evidence="5 9" id="KW-0255">Endonuclease</keyword>
<proteinExistence type="inferred from homology"/>
<keyword evidence="7 9" id="KW-0460">Magnesium</keyword>
<dbReference type="PIRSF" id="PIRSF032582">
    <property type="entry name" value="Cas2"/>
    <property type="match status" value="1"/>
</dbReference>
<evidence type="ECO:0000256" key="4">
    <source>
        <dbReference type="ARBA" id="ARBA00022723"/>
    </source>
</evidence>
<keyword evidence="6 9" id="KW-0378">Hydrolase</keyword>
<evidence type="ECO:0000313" key="12">
    <source>
        <dbReference type="Proteomes" id="UP000642910"/>
    </source>
</evidence>
<dbReference type="HAMAP" id="MF_01471">
    <property type="entry name" value="Cas2"/>
    <property type="match status" value="1"/>
</dbReference>
<evidence type="ECO:0000256" key="2">
    <source>
        <dbReference type="ARBA" id="ARBA00009959"/>
    </source>
</evidence>
<comment type="similarity">
    <text evidence="2 9 10">Belongs to the CRISPR-associated endoribonuclease Cas2 protein family.</text>
</comment>
<gene>
    <name evidence="9 11" type="primary">cas2</name>
    <name evidence="11" type="ORF">IW967_11065</name>
</gene>
<keyword evidence="8 9" id="KW-0051">Antiviral defense</keyword>
<dbReference type="InterPro" id="IPR021127">
    <property type="entry name" value="CRISPR_associated_Cas2"/>
</dbReference>
<dbReference type="Gene3D" id="3.30.70.240">
    <property type="match status" value="1"/>
</dbReference>
<evidence type="ECO:0000256" key="6">
    <source>
        <dbReference type="ARBA" id="ARBA00022801"/>
    </source>
</evidence>
<dbReference type="Proteomes" id="UP000642910">
    <property type="component" value="Unassembled WGS sequence"/>
</dbReference>
<dbReference type="EC" id="3.1.-.-" evidence="9"/>
<comment type="caution">
    <text evidence="11">The sequence shown here is derived from an EMBL/GenBank/DDBJ whole genome shotgun (WGS) entry which is preliminary data.</text>
</comment>
<dbReference type="Pfam" id="PF09827">
    <property type="entry name" value="CRISPR_Cas2"/>
    <property type="match status" value="1"/>
</dbReference>
<evidence type="ECO:0000256" key="5">
    <source>
        <dbReference type="ARBA" id="ARBA00022759"/>
    </source>
</evidence>
<organism evidence="11 12">
    <name type="scientific">Alicyclobacillus mali</name>
    <name type="common">ex Roth et al. 2021</name>
    <dbReference type="NCBI Taxonomy" id="1123961"/>
    <lineage>
        <taxon>Bacteria</taxon>
        <taxon>Bacillati</taxon>
        <taxon>Bacillota</taxon>
        <taxon>Bacilli</taxon>
        <taxon>Bacillales</taxon>
        <taxon>Alicyclobacillaceae</taxon>
        <taxon>Alicyclobacillus</taxon>
    </lineage>
</organism>
<dbReference type="GO" id="GO:0004519">
    <property type="term" value="F:endonuclease activity"/>
    <property type="evidence" value="ECO:0007669"/>
    <property type="project" value="UniProtKB-KW"/>
</dbReference>
<protein>
    <recommendedName>
        <fullName evidence="9">CRISPR-associated endoribonuclease Cas2</fullName>
        <ecNumber evidence="9">3.1.-.-</ecNumber>
    </recommendedName>
</protein>
<dbReference type="InterPro" id="IPR019199">
    <property type="entry name" value="Virulence_VapD/CRISPR_Cas2"/>
</dbReference>
<evidence type="ECO:0000256" key="8">
    <source>
        <dbReference type="ARBA" id="ARBA00023118"/>
    </source>
</evidence>
<evidence type="ECO:0000256" key="9">
    <source>
        <dbReference type="HAMAP-Rule" id="MF_01471"/>
    </source>
</evidence>
<evidence type="ECO:0000256" key="3">
    <source>
        <dbReference type="ARBA" id="ARBA00022722"/>
    </source>
</evidence>
<dbReference type="PANTHER" id="PTHR34405:SF3">
    <property type="entry name" value="CRISPR-ASSOCIATED ENDORIBONUCLEASE CAS2 3"/>
    <property type="match status" value="1"/>
</dbReference>
<evidence type="ECO:0000256" key="1">
    <source>
        <dbReference type="ARBA" id="ARBA00001946"/>
    </source>
</evidence>
<keyword evidence="4 9" id="KW-0479">Metal-binding</keyword>
<name>A0ABS0F554_9BACL</name>
<evidence type="ECO:0000313" key="11">
    <source>
        <dbReference type="EMBL" id="MBF8378398.1"/>
    </source>
</evidence>
<comment type="subunit">
    <text evidence="9">Homodimer, forms a heterotetramer with a Cas1 homodimer.</text>
</comment>
<dbReference type="EMBL" id="JADPKZ010000044">
    <property type="protein sequence ID" value="MBF8378398.1"/>
    <property type="molecule type" value="Genomic_DNA"/>
</dbReference>
<accession>A0ABS0F554</accession>
<keyword evidence="3 9" id="KW-0540">Nuclease</keyword>
<comment type="function">
    <text evidence="9">CRISPR (clustered regularly interspaced short palindromic repeat), is an adaptive immune system that provides protection against mobile genetic elements (viruses, transposable elements and conjugative plasmids). CRISPR clusters contain sequences complementary to antecedent mobile elements and target invading nucleic acids. CRISPR clusters are transcribed and processed into CRISPR RNA (crRNA). Functions as a ssRNA-specific endoribonuclease. Involved in the integration of spacer DNA into the CRISPR cassette.</text>
</comment>